<name>X1VAI9_9ZZZZ</name>
<dbReference type="InterPro" id="IPR014729">
    <property type="entry name" value="Rossmann-like_a/b/a_fold"/>
</dbReference>
<sequence>PAASREAAGMNLLPEVAEKVNRPFSEKWLETTAIVAHHFLEFSANKLVAAFSGGKDSLAVLHIVRQYYSQVAVCFNDAGVEYPETVAYVKQIAKDWNLNLVITPFYKKTFWDCVEQYGFPEKTKSHFKDRGKQQKAKCCYYLKEMPMKLAIRENGWLGMFTGTTAVESRIRMFVAQQKGMCYHVKHYNCCKINPILWWTEKEVWDYIKQEGIPYNPLYDIGAHRVGCMPCTAYLNWEEQLSKLNINMYALVKLRKDGQYT</sequence>
<accession>X1VAI9</accession>
<dbReference type="Gene3D" id="3.40.50.620">
    <property type="entry name" value="HUPs"/>
    <property type="match status" value="1"/>
</dbReference>
<feature type="non-terminal residue" evidence="2">
    <location>
        <position position="1"/>
    </location>
</feature>
<dbReference type="PANTHER" id="PTHR43196:SF2">
    <property type="entry name" value="PHOSPHOADENOSINE PHOSPHOSULFATE REDUCTASE"/>
    <property type="match status" value="1"/>
</dbReference>
<feature type="non-terminal residue" evidence="2">
    <location>
        <position position="260"/>
    </location>
</feature>
<evidence type="ECO:0000313" key="2">
    <source>
        <dbReference type="EMBL" id="GAJ13832.1"/>
    </source>
</evidence>
<comment type="caution">
    <text evidence="2">The sequence shown here is derived from an EMBL/GenBank/DDBJ whole genome shotgun (WGS) entry which is preliminary data.</text>
</comment>
<dbReference type="AlphaFoldDB" id="X1VAI9"/>
<feature type="domain" description="Phosphoadenosine phosphosulphate reductase" evidence="1">
    <location>
        <begin position="47"/>
        <end position="232"/>
    </location>
</feature>
<gene>
    <name evidence="2" type="ORF">S12H4_42371</name>
</gene>
<reference evidence="2" key="1">
    <citation type="journal article" date="2014" name="Front. Microbiol.">
        <title>High frequency of phylogenetically diverse reductive dehalogenase-homologous genes in deep subseafloor sedimentary metagenomes.</title>
        <authorList>
            <person name="Kawai M."/>
            <person name="Futagami T."/>
            <person name="Toyoda A."/>
            <person name="Takaki Y."/>
            <person name="Nishi S."/>
            <person name="Hori S."/>
            <person name="Arai W."/>
            <person name="Tsubouchi T."/>
            <person name="Morono Y."/>
            <person name="Uchiyama I."/>
            <person name="Ito T."/>
            <person name="Fujiyama A."/>
            <person name="Inagaki F."/>
            <person name="Takami H."/>
        </authorList>
    </citation>
    <scope>NUCLEOTIDE SEQUENCE</scope>
    <source>
        <strain evidence="2">Expedition CK06-06</strain>
    </source>
</reference>
<dbReference type="GO" id="GO:0003824">
    <property type="term" value="F:catalytic activity"/>
    <property type="evidence" value="ECO:0007669"/>
    <property type="project" value="InterPro"/>
</dbReference>
<organism evidence="2">
    <name type="scientific">marine sediment metagenome</name>
    <dbReference type="NCBI Taxonomy" id="412755"/>
    <lineage>
        <taxon>unclassified sequences</taxon>
        <taxon>metagenomes</taxon>
        <taxon>ecological metagenomes</taxon>
    </lineage>
</organism>
<dbReference type="InterPro" id="IPR002500">
    <property type="entry name" value="PAPS_reduct_dom"/>
</dbReference>
<protein>
    <recommendedName>
        <fullName evidence="1">Phosphoadenosine phosphosulphate reductase domain-containing protein</fullName>
    </recommendedName>
</protein>
<evidence type="ECO:0000259" key="1">
    <source>
        <dbReference type="Pfam" id="PF01507"/>
    </source>
</evidence>
<proteinExistence type="predicted"/>
<dbReference type="PANTHER" id="PTHR43196">
    <property type="entry name" value="SULFATE ADENYLYLTRANSFERASE SUBUNIT 2"/>
    <property type="match status" value="1"/>
</dbReference>
<dbReference type="InterPro" id="IPR050128">
    <property type="entry name" value="Sulfate_adenylyltrnsfr_sub2"/>
</dbReference>
<dbReference type="EMBL" id="BARW01025917">
    <property type="protein sequence ID" value="GAJ13832.1"/>
    <property type="molecule type" value="Genomic_DNA"/>
</dbReference>
<dbReference type="SUPFAM" id="SSF52402">
    <property type="entry name" value="Adenine nucleotide alpha hydrolases-like"/>
    <property type="match status" value="1"/>
</dbReference>
<dbReference type="Pfam" id="PF01507">
    <property type="entry name" value="PAPS_reduct"/>
    <property type="match status" value="1"/>
</dbReference>